<dbReference type="SUPFAM" id="SSF48498">
    <property type="entry name" value="Tetracyclin repressor-like, C-terminal domain"/>
    <property type="match status" value="1"/>
</dbReference>
<dbReference type="InterPro" id="IPR050109">
    <property type="entry name" value="HTH-type_TetR-like_transc_reg"/>
</dbReference>
<dbReference type="GO" id="GO:0000976">
    <property type="term" value="F:transcription cis-regulatory region binding"/>
    <property type="evidence" value="ECO:0007669"/>
    <property type="project" value="TreeGrafter"/>
</dbReference>
<evidence type="ECO:0000313" key="7">
    <source>
        <dbReference type="Proteomes" id="UP000264141"/>
    </source>
</evidence>
<evidence type="ECO:0000256" key="1">
    <source>
        <dbReference type="ARBA" id="ARBA00023015"/>
    </source>
</evidence>
<dbReference type="Proteomes" id="UP000264141">
    <property type="component" value="Unassembled WGS sequence"/>
</dbReference>
<dbReference type="SUPFAM" id="SSF46689">
    <property type="entry name" value="Homeodomain-like"/>
    <property type="match status" value="1"/>
</dbReference>
<keyword evidence="2 4" id="KW-0238">DNA-binding</keyword>
<dbReference type="GO" id="GO:0003700">
    <property type="term" value="F:DNA-binding transcription factor activity"/>
    <property type="evidence" value="ECO:0007669"/>
    <property type="project" value="TreeGrafter"/>
</dbReference>
<evidence type="ECO:0000256" key="3">
    <source>
        <dbReference type="ARBA" id="ARBA00023163"/>
    </source>
</evidence>
<gene>
    <name evidence="6" type="ORF">DEQ80_10085</name>
</gene>
<dbReference type="InterPro" id="IPR025996">
    <property type="entry name" value="MT1864/Rv1816-like_C"/>
</dbReference>
<protein>
    <submittedName>
        <fullName evidence="6">TetR family transcriptional regulator</fullName>
    </submittedName>
</protein>
<dbReference type="Gene3D" id="1.10.357.10">
    <property type="entry name" value="Tetracycline Repressor, domain 2"/>
    <property type="match status" value="1"/>
</dbReference>
<reference evidence="6 7" key="1">
    <citation type="journal article" date="2018" name="Nat. Biotechnol.">
        <title>A standardized bacterial taxonomy based on genome phylogeny substantially revises the tree of life.</title>
        <authorList>
            <person name="Parks D.H."/>
            <person name="Chuvochina M."/>
            <person name="Waite D.W."/>
            <person name="Rinke C."/>
            <person name="Skarshewski A."/>
            <person name="Chaumeil P.A."/>
            <person name="Hugenholtz P."/>
        </authorList>
    </citation>
    <scope>NUCLEOTIDE SEQUENCE [LARGE SCALE GENOMIC DNA]</scope>
    <source>
        <strain evidence="6">UBA8781</strain>
    </source>
</reference>
<dbReference type="EMBL" id="DPBP01000041">
    <property type="protein sequence ID" value="HCE18196.1"/>
    <property type="molecule type" value="Genomic_DNA"/>
</dbReference>
<keyword evidence="1" id="KW-0805">Transcription regulation</keyword>
<name>A0A3D1JKM2_9CHLR</name>
<dbReference type="PANTHER" id="PTHR30055:SF239">
    <property type="entry name" value="TRANSCRIPTIONAL REGULATORY PROTEIN"/>
    <property type="match status" value="1"/>
</dbReference>
<organism evidence="6 7">
    <name type="scientific">Anaerolinea thermolimosa</name>
    <dbReference type="NCBI Taxonomy" id="229919"/>
    <lineage>
        <taxon>Bacteria</taxon>
        <taxon>Bacillati</taxon>
        <taxon>Chloroflexota</taxon>
        <taxon>Anaerolineae</taxon>
        <taxon>Anaerolineales</taxon>
        <taxon>Anaerolineaceae</taxon>
        <taxon>Anaerolinea</taxon>
    </lineage>
</organism>
<dbReference type="AlphaFoldDB" id="A0A3D1JKM2"/>
<comment type="caution">
    <text evidence="6">The sequence shown here is derived from an EMBL/GenBank/DDBJ whole genome shotgun (WGS) entry which is preliminary data.</text>
</comment>
<dbReference type="Pfam" id="PF00440">
    <property type="entry name" value="TetR_N"/>
    <property type="match status" value="1"/>
</dbReference>
<evidence type="ECO:0000313" key="6">
    <source>
        <dbReference type="EMBL" id="HCE18196.1"/>
    </source>
</evidence>
<keyword evidence="3" id="KW-0804">Transcription</keyword>
<dbReference type="Pfam" id="PF13305">
    <property type="entry name" value="TetR_C_33"/>
    <property type="match status" value="1"/>
</dbReference>
<dbReference type="Gene3D" id="1.10.10.60">
    <property type="entry name" value="Homeodomain-like"/>
    <property type="match status" value="1"/>
</dbReference>
<dbReference type="STRING" id="229919.GCA_001050195_00273"/>
<dbReference type="InterPro" id="IPR009057">
    <property type="entry name" value="Homeodomain-like_sf"/>
</dbReference>
<feature type="DNA-binding region" description="H-T-H motif" evidence="4">
    <location>
        <begin position="29"/>
        <end position="48"/>
    </location>
</feature>
<evidence type="ECO:0000259" key="5">
    <source>
        <dbReference type="PROSITE" id="PS50977"/>
    </source>
</evidence>
<dbReference type="InterPro" id="IPR036271">
    <property type="entry name" value="Tet_transcr_reg_TetR-rel_C_sf"/>
</dbReference>
<dbReference type="InterPro" id="IPR001647">
    <property type="entry name" value="HTH_TetR"/>
</dbReference>
<accession>A0A3D1JKM2</accession>
<proteinExistence type="predicted"/>
<dbReference type="PANTHER" id="PTHR30055">
    <property type="entry name" value="HTH-TYPE TRANSCRIPTIONAL REGULATOR RUTR"/>
    <property type="match status" value="1"/>
</dbReference>
<evidence type="ECO:0000256" key="2">
    <source>
        <dbReference type="ARBA" id="ARBA00023125"/>
    </source>
</evidence>
<evidence type="ECO:0000256" key="4">
    <source>
        <dbReference type="PROSITE-ProRule" id="PRU00335"/>
    </source>
</evidence>
<dbReference type="PROSITE" id="PS50977">
    <property type="entry name" value="HTH_TETR_2"/>
    <property type="match status" value="1"/>
</dbReference>
<sequence length="187" mass="20488">MPRKTGLNRETIVEAAVELVNREGVGALTLHRLAAHVGVRPPSLYNHIHGMPGLLRELALFNARQLAEQMGRAVIGQSGAPALEKLANVYRAYIKANPGLYWISLSAPQPEDDIELIEAQQDIIQIALLVIESLGHQGEQALHIVRGLRSLVHGFTTLENLGGFGLELDCEVSFQYIVSTFIRGISH</sequence>
<feature type="domain" description="HTH tetR-type" evidence="5">
    <location>
        <begin position="6"/>
        <end position="66"/>
    </location>
</feature>